<name>A0A067SBS4_GALM3</name>
<organism evidence="2 3">
    <name type="scientific">Galerina marginata (strain CBS 339.88)</name>
    <dbReference type="NCBI Taxonomy" id="685588"/>
    <lineage>
        <taxon>Eukaryota</taxon>
        <taxon>Fungi</taxon>
        <taxon>Dikarya</taxon>
        <taxon>Basidiomycota</taxon>
        <taxon>Agaricomycotina</taxon>
        <taxon>Agaricomycetes</taxon>
        <taxon>Agaricomycetidae</taxon>
        <taxon>Agaricales</taxon>
        <taxon>Agaricineae</taxon>
        <taxon>Strophariaceae</taxon>
        <taxon>Galerina</taxon>
    </lineage>
</organism>
<dbReference type="AlphaFoldDB" id="A0A067SBS4"/>
<feature type="region of interest" description="Disordered" evidence="1">
    <location>
        <begin position="1"/>
        <end position="24"/>
    </location>
</feature>
<feature type="region of interest" description="Disordered" evidence="1">
    <location>
        <begin position="217"/>
        <end position="257"/>
    </location>
</feature>
<proteinExistence type="predicted"/>
<sequence length="257" mass="28436">MARQTDTRPRHRQTPLRQPPPSKYGVSQALYPADQGVQALHLHCVSATKPGGFVVNQIAAALVERIVRAGKEGTKIQVVKTKGSIKTIWAAQYRSINRVGSSIYDEVRKAGFDPLNLHSGSDDKLTLLVNNVVTGIGFFKQMEDNSSVKFHEAQVALSRQWVAGDELTTQMEIINAIPQEESLAPADKSKAQTTEKLWTRFRSILLAVKTSLFDEERLGTEEEELNADGKQGNPNPKRRRGDDDDGFARVSSAPDKE</sequence>
<evidence type="ECO:0000313" key="2">
    <source>
        <dbReference type="EMBL" id="KDR65219.1"/>
    </source>
</evidence>
<keyword evidence="3" id="KW-1185">Reference proteome</keyword>
<accession>A0A067SBS4</accession>
<dbReference type="EMBL" id="KL142474">
    <property type="protein sequence ID" value="KDR65219.1"/>
    <property type="molecule type" value="Genomic_DNA"/>
</dbReference>
<evidence type="ECO:0000313" key="3">
    <source>
        <dbReference type="Proteomes" id="UP000027222"/>
    </source>
</evidence>
<dbReference type="HOGENOM" id="CLU_1081990_0_0_1"/>
<evidence type="ECO:0000256" key="1">
    <source>
        <dbReference type="SAM" id="MobiDB-lite"/>
    </source>
</evidence>
<dbReference type="OrthoDB" id="14911at2759"/>
<dbReference type="STRING" id="685588.A0A067SBS4"/>
<dbReference type="Proteomes" id="UP000027222">
    <property type="component" value="Unassembled WGS sequence"/>
</dbReference>
<gene>
    <name evidence="2" type="ORF">GALMADRAFT_217641</name>
</gene>
<reference evidence="3" key="1">
    <citation type="journal article" date="2014" name="Proc. Natl. Acad. Sci. U.S.A.">
        <title>Extensive sampling of basidiomycete genomes demonstrates inadequacy of the white-rot/brown-rot paradigm for wood decay fungi.</title>
        <authorList>
            <person name="Riley R."/>
            <person name="Salamov A.A."/>
            <person name="Brown D.W."/>
            <person name="Nagy L.G."/>
            <person name="Floudas D."/>
            <person name="Held B.W."/>
            <person name="Levasseur A."/>
            <person name="Lombard V."/>
            <person name="Morin E."/>
            <person name="Otillar R."/>
            <person name="Lindquist E.A."/>
            <person name="Sun H."/>
            <person name="LaButti K.M."/>
            <person name="Schmutz J."/>
            <person name="Jabbour D."/>
            <person name="Luo H."/>
            <person name="Baker S.E."/>
            <person name="Pisabarro A.G."/>
            <person name="Walton J.D."/>
            <person name="Blanchette R.A."/>
            <person name="Henrissat B."/>
            <person name="Martin F."/>
            <person name="Cullen D."/>
            <person name="Hibbett D.S."/>
            <person name="Grigoriev I.V."/>
        </authorList>
    </citation>
    <scope>NUCLEOTIDE SEQUENCE [LARGE SCALE GENOMIC DNA]</scope>
    <source>
        <strain evidence="3">CBS 339.88</strain>
    </source>
</reference>
<protein>
    <submittedName>
        <fullName evidence="2">Uncharacterized protein</fullName>
    </submittedName>
</protein>